<name>G5AGU8_PHYSP</name>
<keyword evidence="3" id="KW-1185">Reference proteome</keyword>
<dbReference type="STRING" id="1094619.G5AGU8"/>
<evidence type="ECO:0000313" key="2">
    <source>
        <dbReference type="EMBL" id="EGZ14826.1"/>
    </source>
</evidence>
<dbReference type="RefSeq" id="XP_009528575.1">
    <property type="nucleotide sequence ID" value="XM_009530280.1"/>
</dbReference>
<organism evidence="3">
    <name type="scientific">Phytophthora sojae (strain P6497)</name>
    <name type="common">Soybean stem and root rot agent</name>
    <name type="synonym">Phytophthora megasperma f. sp. glycines</name>
    <dbReference type="NCBI Taxonomy" id="1094619"/>
    <lineage>
        <taxon>Eukaryota</taxon>
        <taxon>Sar</taxon>
        <taxon>Stramenopiles</taxon>
        <taxon>Oomycota</taxon>
        <taxon>Peronosporomycetes</taxon>
        <taxon>Peronosporales</taxon>
        <taxon>Peronosporaceae</taxon>
        <taxon>Phytophthora</taxon>
    </lineage>
</organism>
<gene>
    <name evidence="2" type="ORF">PHYSODRAFT_301635</name>
    <name evidence="1" type="ORF">PHYSODRAFT_307909</name>
</gene>
<sequence>MLNADDYHDLRDLLHYCVDEHFQKESIVFASQYVQESVYNNLRVQNEDKLYKFIAVSDGVAAVDLLRGLLSDEYAHSMVGTRIHRLVNDQNDAKDGGPVVEGSN</sequence>
<protein>
    <submittedName>
        <fullName evidence="1">Uncharacterized protein</fullName>
    </submittedName>
</protein>
<dbReference type="KEGG" id="psoj:PHYSODRAFT_307909"/>
<dbReference type="GeneID" id="20642970"/>
<dbReference type="InParanoid" id="G5AGU8"/>
<reference evidence="1" key="2">
    <citation type="submission" date="2011-09" db="EMBL/GenBank/DDBJ databases">
        <authorList>
            <consortium name="US DOE Joint Genome Institute (JGI-PGF)"/>
            <person name="Aerts A."/>
            <person name="Grimwood J."/>
            <person name="Schmutz J."/>
            <person name="Lucas S."/>
            <person name="Hammon N."/>
            <person name="Glavina del Rio T."/>
            <person name="Dalin E."/>
            <person name="Tice H."/>
            <person name="Pitluck S."/>
            <person name="Dehal P."/>
            <person name="Chapman J."/>
            <person name="Putman N.H."/>
            <person name="Salamov A.A."/>
            <person name="Terry A."/>
            <person name="Rokhsar D.S."/>
            <person name="Boore J.L."/>
            <person name="Tripathy S."/>
            <person name="Tyler B.M."/>
            <person name="Grigoriev I.V."/>
        </authorList>
    </citation>
    <scope>NUCLEOTIDE SEQUENCE</scope>
    <source>
        <strain evidence="1">P6497</strain>
    </source>
</reference>
<proteinExistence type="predicted"/>
<dbReference type="RefSeq" id="XP_009539299.1">
    <property type="nucleotide sequence ID" value="XM_009541004.1"/>
</dbReference>
<dbReference type="EMBL" id="JH159168">
    <property type="protein sequence ID" value="EGZ05141.1"/>
    <property type="molecule type" value="Genomic_DNA"/>
</dbReference>
<dbReference type="Proteomes" id="UP000002640">
    <property type="component" value="Unassembled WGS sequence"/>
</dbReference>
<evidence type="ECO:0000313" key="3">
    <source>
        <dbReference type="Proteomes" id="UP000002640"/>
    </source>
</evidence>
<dbReference type="AlphaFoldDB" id="G5AGU8"/>
<reference evidence="1 3" key="1">
    <citation type="journal article" date="2006" name="Science">
        <title>Phytophthora genome sequences uncover evolutionary origins and mechanisms of pathogenesis.</title>
        <authorList>
            <person name="Tyler B.M."/>
            <person name="Tripathy S."/>
            <person name="Zhang X."/>
            <person name="Dehal P."/>
            <person name="Jiang R.H."/>
            <person name="Aerts A."/>
            <person name="Arredondo F.D."/>
            <person name="Baxter L."/>
            <person name="Bensasson D."/>
            <person name="Beynon J.L."/>
            <person name="Chapman J."/>
            <person name="Damasceno C.M."/>
            <person name="Dorrance A.E."/>
            <person name="Dou D."/>
            <person name="Dickerman A.W."/>
            <person name="Dubchak I.L."/>
            <person name="Garbelotto M."/>
            <person name="Gijzen M."/>
            <person name="Gordon S.G."/>
            <person name="Govers F."/>
            <person name="Grunwald N.J."/>
            <person name="Huang W."/>
            <person name="Ivors K.L."/>
            <person name="Jones R.W."/>
            <person name="Kamoun S."/>
            <person name="Krampis K."/>
            <person name="Lamour K.H."/>
            <person name="Lee M.K."/>
            <person name="McDonald W.H."/>
            <person name="Medina M."/>
            <person name="Meijer H.J."/>
            <person name="Nordberg E.K."/>
            <person name="Maclean D.J."/>
            <person name="Ospina-Giraldo M.D."/>
            <person name="Morris P.F."/>
            <person name="Phuntumart V."/>
            <person name="Putnam N.H."/>
            <person name="Rash S."/>
            <person name="Rose J.K."/>
            <person name="Sakihama Y."/>
            <person name="Salamov A.A."/>
            <person name="Savidor A."/>
            <person name="Scheuring C.F."/>
            <person name="Smith B.M."/>
            <person name="Sobral B.W."/>
            <person name="Terry A."/>
            <person name="Torto-Alalibo T.A."/>
            <person name="Win J."/>
            <person name="Xu Z."/>
            <person name="Zhang H."/>
            <person name="Grigoriev I.V."/>
            <person name="Rokhsar D.S."/>
            <person name="Boore J.L."/>
        </authorList>
    </citation>
    <scope>NUCLEOTIDE SEQUENCE [LARGE SCALE GENOMIC DNA]</scope>
    <source>
        <strain evidence="1 3">P6497</strain>
    </source>
</reference>
<dbReference type="KEGG" id="psoj:PHYSODRAFT_301635"/>
<dbReference type="EMBL" id="JH159155">
    <property type="protein sequence ID" value="EGZ14826.1"/>
    <property type="molecule type" value="Genomic_DNA"/>
</dbReference>
<dbReference type="GeneID" id="20642041"/>
<evidence type="ECO:0000313" key="1">
    <source>
        <dbReference type="EMBL" id="EGZ05141.1"/>
    </source>
</evidence>
<accession>G5AGU8</accession>